<keyword evidence="2" id="KW-0238">DNA-binding</keyword>
<dbReference type="PROSITE" id="PS51118">
    <property type="entry name" value="HTH_HXLR"/>
    <property type="match status" value="1"/>
</dbReference>
<dbReference type="InterPro" id="IPR036390">
    <property type="entry name" value="WH_DNA-bd_sf"/>
</dbReference>
<proteinExistence type="predicted"/>
<name>A0A2K9DAA9_9MICO</name>
<dbReference type="RefSeq" id="WP_101306330.1">
    <property type="nucleotide sequence ID" value="NZ_CP025299.1"/>
</dbReference>
<dbReference type="Gene3D" id="1.10.10.10">
    <property type="entry name" value="Winged helix-like DNA-binding domain superfamily/Winged helix DNA-binding domain"/>
    <property type="match status" value="1"/>
</dbReference>
<evidence type="ECO:0000256" key="2">
    <source>
        <dbReference type="ARBA" id="ARBA00023125"/>
    </source>
</evidence>
<dbReference type="GO" id="GO:0003677">
    <property type="term" value="F:DNA binding"/>
    <property type="evidence" value="ECO:0007669"/>
    <property type="project" value="UniProtKB-KW"/>
</dbReference>
<evidence type="ECO:0000256" key="1">
    <source>
        <dbReference type="ARBA" id="ARBA00023015"/>
    </source>
</evidence>
<evidence type="ECO:0000259" key="4">
    <source>
        <dbReference type="PROSITE" id="PS51118"/>
    </source>
</evidence>
<sequence length="159" mass="17186">MPRRSPTLVHALNSPCGIVRSVGVLGDSWSFLIVREALLGAGTFAQFRDRLGIASDVLSARLATLVEHGVFEKTPYRKPGQRVREAYQLTAAGEDLKVVMVAMQQWGEAHIPLTHGSRVRAVTVSEGERVHAGLLTADERSVSNAEVAFVRSGAIDDVP</sequence>
<dbReference type="AlphaFoldDB" id="A0A2K9DAA9"/>
<dbReference type="PANTHER" id="PTHR33204:SF18">
    <property type="entry name" value="TRANSCRIPTIONAL REGULATORY PROTEIN"/>
    <property type="match status" value="1"/>
</dbReference>
<dbReference type="PANTHER" id="PTHR33204">
    <property type="entry name" value="TRANSCRIPTIONAL REGULATOR, MARR FAMILY"/>
    <property type="match status" value="1"/>
</dbReference>
<dbReference type="SUPFAM" id="SSF46785">
    <property type="entry name" value="Winged helix' DNA-binding domain"/>
    <property type="match status" value="1"/>
</dbReference>
<organism evidence="5 6">
    <name type="scientific">Microbacterium hominis</name>
    <dbReference type="NCBI Taxonomy" id="162426"/>
    <lineage>
        <taxon>Bacteria</taxon>
        <taxon>Bacillati</taxon>
        <taxon>Actinomycetota</taxon>
        <taxon>Actinomycetes</taxon>
        <taxon>Micrococcales</taxon>
        <taxon>Microbacteriaceae</taxon>
        <taxon>Microbacterium</taxon>
    </lineage>
</organism>
<feature type="domain" description="HTH hxlR-type" evidence="4">
    <location>
        <begin position="16"/>
        <end position="115"/>
    </location>
</feature>
<dbReference type="EMBL" id="CP025299">
    <property type="protein sequence ID" value="AUG29802.1"/>
    <property type="molecule type" value="Genomic_DNA"/>
</dbReference>
<dbReference type="InterPro" id="IPR036388">
    <property type="entry name" value="WH-like_DNA-bd_sf"/>
</dbReference>
<accession>A0A2K9DAA9</accession>
<gene>
    <name evidence="5" type="ORF">CXR34_10310</name>
</gene>
<dbReference type="KEGG" id="mhos:CXR34_10310"/>
<dbReference type="InterPro" id="IPR002577">
    <property type="entry name" value="HTH_HxlR"/>
</dbReference>
<dbReference type="Proteomes" id="UP000233276">
    <property type="component" value="Chromosome"/>
</dbReference>
<evidence type="ECO:0000313" key="5">
    <source>
        <dbReference type="EMBL" id="AUG29802.1"/>
    </source>
</evidence>
<keyword evidence="3" id="KW-0804">Transcription</keyword>
<keyword evidence="1" id="KW-0805">Transcription regulation</keyword>
<dbReference type="Pfam" id="PF01638">
    <property type="entry name" value="HxlR"/>
    <property type="match status" value="1"/>
</dbReference>
<reference evidence="5 6" key="1">
    <citation type="submission" date="2017-12" db="EMBL/GenBank/DDBJ databases">
        <title>Isolation and characterization of estrogens degradatiion strain Microbacterium hominis SJTG1.</title>
        <authorList>
            <person name="Xiong W."/>
            <person name="Yin C."/>
            <person name="Zheng D."/>
            <person name="Liang R."/>
        </authorList>
    </citation>
    <scope>NUCLEOTIDE SEQUENCE [LARGE SCALE GENOMIC DNA]</scope>
    <source>
        <strain evidence="5 6">SJTG1</strain>
    </source>
</reference>
<evidence type="ECO:0000313" key="6">
    <source>
        <dbReference type="Proteomes" id="UP000233276"/>
    </source>
</evidence>
<evidence type="ECO:0000256" key="3">
    <source>
        <dbReference type="ARBA" id="ARBA00023163"/>
    </source>
</evidence>
<protein>
    <submittedName>
        <fullName evidence="5">Transcriptional regulator</fullName>
    </submittedName>
</protein>